<comment type="caution">
    <text evidence="2">The sequence shown here is derived from an EMBL/GenBank/DDBJ whole genome shotgun (WGS) entry which is preliminary data.</text>
</comment>
<name>A0A1D2J753_PARBR</name>
<evidence type="ECO:0000256" key="1">
    <source>
        <dbReference type="SAM" id="MobiDB-lite"/>
    </source>
</evidence>
<evidence type="ECO:0000313" key="3">
    <source>
        <dbReference type="Proteomes" id="UP000242814"/>
    </source>
</evidence>
<dbReference type="AlphaFoldDB" id="A0A1D2J753"/>
<sequence length="81" mass="9194">MTRLRRTRMAIKTPIKQSRVAKISTTPAKDDSNYANEEMQATIWEERSRISQQLQVSHAIWPGPSASTSVQGPMPQGDHFR</sequence>
<accession>A0A1D2J753</accession>
<dbReference type="Proteomes" id="UP000242814">
    <property type="component" value="Unassembled WGS sequence"/>
</dbReference>
<dbReference type="EMBL" id="LZYO01000377">
    <property type="protein sequence ID" value="ODH14167.1"/>
    <property type="molecule type" value="Genomic_DNA"/>
</dbReference>
<evidence type="ECO:0000313" key="2">
    <source>
        <dbReference type="EMBL" id="ODH14167.1"/>
    </source>
</evidence>
<protein>
    <submittedName>
        <fullName evidence="2">Uncharacterized protein</fullName>
    </submittedName>
</protein>
<reference evidence="2 3" key="1">
    <citation type="submission" date="2016-06" db="EMBL/GenBank/DDBJ databases">
        <authorList>
            <person name="Kjaerup R.B."/>
            <person name="Dalgaard T.S."/>
            <person name="Juul-Madsen H.R."/>
        </authorList>
    </citation>
    <scope>NUCLEOTIDE SEQUENCE [LARGE SCALE GENOMIC DNA]</scope>
    <source>
        <strain evidence="2 3">Pb300</strain>
    </source>
</reference>
<organism evidence="2 3">
    <name type="scientific">Paracoccidioides brasiliensis</name>
    <dbReference type="NCBI Taxonomy" id="121759"/>
    <lineage>
        <taxon>Eukaryota</taxon>
        <taxon>Fungi</taxon>
        <taxon>Dikarya</taxon>
        <taxon>Ascomycota</taxon>
        <taxon>Pezizomycotina</taxon>
        <taxon>Eurotiomycetes</taxon>
        <taxon>Eurotiomycetidae</taxon>
        <taxon>Onygenales</taxon>
        <taxon>Ajellomycetaceae</taxon>
        <taxon>Paracoccidioides</taxon>
    </lineage>
</organism>
<gene>
    <name evidence="2" type="ORF">ACO22_06652</name>
</gene>
<proteinExistence type="predicted"/>
<feature type="region of interest" description="Disordered" evidence="1">
    <location>
        <begin position="59"/>
        <end position="81"/>
    </location>
</feature>